<dbReference type="EMBL" id="MNBE01000719">
    <property type="protein sequence ID" value="OKO94360.1"/>
    <property type="molecule type" value="Genomic_DNA"/>
</dbReference>
<dbReference type="Proteomes" id="UP000186955">
    <property type="component" value="Unassembled WGS sequence"/>
</dbReference>
<sequence length="98" mass="11422">MDEIRLCQDLVDELELEYVNEDRATIISTTPEKIFQNTTIALWARTYLGTKEINLGLPSLKTWLENLALCGPGRSGMYEGVTYKFVKREFLHLFYEEQ</sequence>
<name>A0A1Q5T281_9EURO</name>
<keyword evidence="2" id="KW-1185">Reference proteome</keyword>
<dbReference type="AlphaFoldDB" id="A0A1Q5T281"/>
<reference evidence="1 2" key="1">
    <citation type="submission" date="2016-10" db="EMBL/GenBank/DDBJ databases">
        <title>Genome sequence of the ascomycete fungus Penicillium subrubescens.</title>
        <authorList>
            <person name="De Vries R.P."/>
            <person name="Peng M."/>
            <person name="Dilokpimol A."/>
            <person name="Hilden K."/>
            <person name="Makela M.R."/>
            <person name="Grigoriev I."/>
            <person name="Riley R."/>
            <person name="Granchi Z."/>
        </authorList>
    </citation>
    <scope>NUCLEOTIDE SEQUENCE [LARGE SCALE GENOMIC DNA]</scope>
    <source>
        <strain evidence="1 2">CBS 132785</strain>
    </source>
</reference>
<evidence type="ECO:0000313" key="1">
    <source>
        <dbReference type="EMBL" id="OKO94360.1"/>
    </source>
</evidence>
<proteinExistence type="predicted"/>
<protein>
    <submittedName>
        <fullName evidence="1">Uncharacterized protein</fullName>
    </submittedName>
</protein>
<accession>A0A1Q5T281</accession>
<evidence type="ECO:0000313" key="2">
    <source>
        <dbReference type="Proteomes" id="UP000186955"/>
    </source>
</evidence>
<comment type="caution">
    <text evidence="1">The sequence shown here is derived from an EMBL/GenBank/DDBJ whole genome shotgun (WGS) entry which is preliminary data.</text>
</comment>
<organism evidence="1 2">
    <name type="scientific">Penicillium subrubescens</name>
    <dbReference type="NCBI Taxonomy" id="1316194"/>
    <lineage>
        <taxon>Eukaryota</taxon>
        <taxon>Fungi</taxon>
        <taxon>Dikarya</taxon>
        <taxon>Ascomycota</taxon>
        <taxon>Pezizomycotina</taxon>
        <taxon>Eurotiomycetes</taxon>
        <taxon>Eurotiomycetidae</taxon>
        <taxon>Eurotiales</taxon>
        <taxon>Aspergillaceae</taxon>
        <taxon>Penicillium</taxon>
    </lineage>
</organism>
<gene>
    <name evidence="1" type="ORF">PENSUB_11627</name>
</gene>